<dbReference type="AlphaFoldDB" id="A0A7W7QWC9"/>
<evidence type="ECO:0008006" key="3">
    <source>
        <dbReference type="Google" id="ProtNLM"/>
    </source>
</evidence>
<evidence type="ECO:0000313" key="1">
    <source>
        <dbReference type="EMBL" id="MBB4920988.1"/>
    </source>
</evidence>
<evidence type="ECO:0000313" key="2">
    <source>
        <dbReference type="Proteomes" id="UP000552644"/>
    </source>
</evidence>
<proteinExistence type="predicted"/>
<comment type="caution">
    <text evidence="1">The sequence shown here is derived from an EMBL/GenBank/DDBJ whole genome shotgun (WGS) entry which is preliminary data.</text>
</comment>
<organism evidence="1 2">
    <name type="scientific">Streptosporangium saharense</name>
    <dbReference type="NCBI Taxonomy" id="1706840"/>
    <lineage>
        <taxon>Bacteria</taxon>
        <taxon>Bacillati</taxon>
        <taxon>Actinomycetota</taxon>
        <taxon>Actinomycetes</taxon>
        <taxon>Streptosporangiales</taxon>
        <taxon>Streptosporangiaceae</taxon>
        <taxon>Streptosporangium</taxon>
    </lineage>
</organism>
<dbReference type="EMBL" id="JACHJP010000022">
    <property type="protein sequence ID" value="MBB4920988.1"/>
    <property type="molecule type" value="Genomic_DNA"/>
</dbReference>
<sequence length="178" mass="19026">MGWQSDDGSHEGWDAPVFPGDRYGLGSGGGGALVRRYAPGPGPLREVGDLEEGVDGHAVTGWRGLCSCGWRGPLWVRVSTGAEEDTDVRRVWWGLDANPYGDAPADVEAGIFTEWRAHLEPPALAAVRAAAREAAAAADRLTAAVRAARADRRSWADIGAMVGITRQSAYERWSRITG</sequence>
<name>A0A7W7QWC9_9ACTN</name>
<reference evidence="1 2" key="1">
    <citation type="submission" date="2020-08" db="EMBL/GenBank/DDBJ databases">
        <title>Genomic Encyclopedia of Type Strains, Phase III (KMG-III): the genomes of soil and plant-associated and newly described type strains.</title>
        <authorList>
            <person name="Whitman W."/>
        </authorList>
    </citation>
    <scope>NUCLEOTIDE SEQUENCE [LARGE SCALE GENOMIC DNA]</scope>
    <source>
        <strain evidence="1 2">CECT 8840</strain>
    </source>
</reference>
<dbReference type="Proteomes" id="UP000552644">
    <property type="component" value="Unassembled WGS sequence"/>
</dbReference>
<dbReference type="RefSeq" id="WP_184725831.1">
    <property type="nucleotide sequence ID" value="NZ_JACHJP010000022.1"/>
</dbReference>
<protein>
    <recommendedName>
        <fullName evidence="3">AsnC family protein</fullName>
    </recommendedName>
</protein>
<gene>
    <name evidence="1" type="ORF">FHS44_008141</name>
</gene>
<keyword evidence="2" id="KW-1185">Reference proteome</keyword>
<accession>A0A7W7QWC9</accession>